<dbReference type="AlphaFoldDB" id="A0AA37RZD4"/>
<sequence>MCILFVALNQHPDYSLLVCANRDEFHQRPSLPAHFWPERHLLAGQDLQQGGTWLGVNSKGQFAALTNLRQGLAQDSSKRSRGDLVLQALSGDQGKVAQSLRTQADQYNGFNLVFSHHSQSGDIALTSFNSHLNQLQSLSSGCHAICNGPINQAWPKMAKGERALEDLLKDAHPLEPEALFALMQDKQVAPDELLPDTGVGLEWERRLSPIFIQGAQYGTRCTSLYWQDKQGNREFWERRYDAQGQTLGTSRFVL</sequence>
<reference evidence="1" key="1">
    <citation type="journal article" date="2014" name="Int. J. Syst. Evol. Microbiol.">
        <title>Complete genome sequence of Corynebacterium casei LMG S-19264T (=DSM 44701T), isolated from a smear-ripened cheese.</title>
        <authorList>
            <consortium name="US DOE Joint Genome Institute (JGI-PGF)"/>
            <person name="Walter F."/>
            <person name="Albersmeier A."/>
            <person name="Kalinowski J."/>
            <person name="Ruckert C."/>
        </authorList>
    </citation>
    <scope>NUCLEOTIDE SEQUENCE</scope>
    <source>
        <strain evidence="1">NBRC 101628</strain>
    </source>
</reference>
<organism evidence="1 2">
    <name type="scientific">Paraferrimonas sedimenticola</name>
    <dbReference type="NCBI Taxonomy" id="375674"/>
    <lineage>
        <taxon>Bacteria</taxon>
        <taxon>Pseudomonadati</taxon>
        <taxon>Pseudomonadota</taxon>
        <taxon>Gammaproteobacteria</taxon>
        <taxon>Alteromonadales</taxon>
        <taxon>Ferrimonadaceae</taxon>
        <taxon>Paraferrimonas</taxon>
    </lineage>
</organism>
<dbReference type="PANTHER" id="PTHR17985:SF8">
    <property type="entry name" value="TRANSPORT AND GOLGI ORGANIZATION PROTEIN 2 HOMOLOG"/>
    <property type="match status" value="1"/>
</dbReference>
<dbReference type="InterPro" id="IPR008551">
    <property type="entry name" value="TANGO2"/>
</dbReference>
<dbReference type="EMBL" id="BSNC01000011">
    <property type="protein sequence ID" value="GLP97814.1"/>
    <property type="molecule type" value="Genomic_DNA"/>
</dbReference>
<evidence type="ECO:0008006" key="3">
    <source>
        <dbReference type="Google" id="ProtNLM"/>
    </source>
</evidence>
<dbReference type="Proteomes" id="UP001161422">
    <property type="component" value="Unassembled WGS sequence"/>
</dbReference>
<dbReference type="RefSeq" id="WP_095507126.1">
    <property type="nucleotide sequence ID" value="NZ_BSNC01000011.1"/>
</dbReference>
<dbReference type="Pfam" id="PF05742">
    <property type="entry name" value="TANGO2"/>
    <property type="match status" value="1"/>
</dbReference>
<keyword evidence="2" id="KW-1185">Reference proteome</keyword>
<reference evidence="1" key="2">
    <citation type="submission" date="2023-01" db="EMBL/GenBank/DDBJ databases">
        <title>Draft genome sequence of Paraferrimonas sedimenticola strain NBRC 101628.</title>
        <authorList>
            <person name="Sun Q."/>
            <person name="Mori K."/>
        </authorList>
    </citation>
    <scope>NUCLEOTIDE SEQUENCE</scope>
    <source>
        <strain evidence="1">NBRC 101628</strain>
    </source>
</reference>
<protein>
    <recommendedName>
        <fullName evidence="3">NRDE family protein</fullName>
    </recommendedName>
</protein>
<evidence type="ECO:0000313" key="1">
    <source>
        <dbReference type="EMBL" id="GLP97814.1"/>
    </source>
</evidence>
<evidence type="ECO:0000313" key="2">
    <source>
        <dbReference type="Proteomes" id="UP001161422"/>
    </source>
</evidence>
<accession>A0AA37RZD4</accession>
<gene>
    <name evidence="1" type="ORF">GCM10007895_31210</name>
</gene>
<comment type="caution">
    <text evidence="1">The sequence shown here is derived from an EMBL/GenBank/DDBJ whole genome shotgun (WGS) entry which is preliminary data.</text>
</comment>
<dbReference type="PANTHER" id="PTHR17985">
    <property type="entry name" value="SER/THR-RICH PROTEIN T10 IN DGCR REGION"/>
    <property type="match status" value="1"/>
</dbReference>
<name>A0AA37RZD4_9GAMM</name>
<proteinExistence type="predicted"/>